<reference evidence="2" key="1">
    <citation type="journal article" date="2011" name="PLoS Pathog.">
        <title>Comparative genomics yields insights into niche adaptation of plant vascular wilt pathogens.</title>
        <authorList>
            <person name="Klosterman S.J."/>
            <person name="Subbarao K.V."/>
            <person name="Kang S."/>
            <person name="Veronese P."/>
            <person name="Gold S.E."/>
            <person name="Thomma B.P.H.J."/>
            <person name="Chen Z."/>
            <person name="Henrissat B."/>
            <person name="Lee Y.-H."/>
            <person name="Park J."/>
            <person name="Garcia-Pedrajas M.D."/>
            <person name="Barbara D.J."/>
            <person name="Anchieta A."/>
            <person name="de Jonge R."/>
            <person name="Santhanam P."/>
            <person name="Maruthachalam K."/>
            <person name="Atallah Z."/>
            <person name="Amyotte S.G."/>
            <person name="Paz Z."/>
            <person name="Inderbitzin P."/>
            <person name="Hayes R.J."/>
            <person name="Heiman D.I."/>
            <person name="Young S."/>
            <person name="Zeng Q."/>
            <person name="Engels R."/>
            <person name="Galagan J."/>
            <person name="Cuomo C.A."/>
            <person name="Dobinson K.F."/>
            <person name="Ma L.-J."/>
        </authorList>
    </citation>
    <scope>NUCLEOTIDE SEQUENCE [LARGE SCALE GENOMIC DNA]</scope>
    <source>
        <strain evidence="2">VaMs.102 / ATCC MYA-4576 / FGSC 10136</strain>
    </source>
</reference>
<dbReference type="RefSeq" id="XP_003002227.1">
    <property type="nucleotide sequence ID" value="XM_003002181.1"/>
</dbReference>
<dbReference type="HOGENOM" id="CLU_1429006_0_0_1"/>
<dbReference type="EMBL" id="DS985223">
    <property type="protein sequence ID" value="EEY21576.1"/>
    <property type="molecule type" value="Genomic_DNA"/>
</dbReference>
<dbReference type="GeneID" id="9537704"/>
<sequence length="190" mass="20418">MGGTKGQLETRPWILGPAEEPDWLCGVGRARSGGGGLALPGPGGPALAGSTCCSCRHVLSLDCDLCLLETSAWLCLPACLATVFISLLNMTRPGVLQGRCSSFHVILKPLRLPDPGRIPQQYGATRVLAEEAITGLKRRCLLGAIVRQENRRAASNWSSIAMLCATRIKFKWSLRRIRPSLSAIRTKAPS</sequence>
<accession>C9SS11</accession>
<dbReference type="AlphaFoldDB" id="C9SS11"/>
<protein>
    <submittedName>
        <fullName evidence="1">Predicted protein</fullName>
    </submittedName>
</protein>
<dbReference type="eggNOG" id="ENOG502T5MX">
    <property type="taxonomic scope" value="Eukaryota"/>
</dbReference>
<organism evidence="2">
    <name type="scientific">Verticillium alfalfae (strain VaMs.102 / ATCC MYA-4576 / FGSC 10136)</name>
    <name type="common">Verticillium wilt of alfalfa</name>
    <name type="synonym">Verticillium albo-atrum</name>
    <dbReference type="NCBI Taxonomy" id="526221"/>
    <lineage>
        <taxon>Eukaryota</taxon>
        <taxon>Fungi</taxon>
        <taxon>Dikarya</taxon>
        <taxon>Ascomycota</taxon>
        <taxon>Pezizomycotina</taxon>
        <taxon>Sordariomycetes</taxon>
        <taxon>Hypocreomycetidae</taxon>
        <taxon>Glomerellales</taxon>
        <taxon>Plectosphaerellaceae</taxon>
        <taxon>Verticillium</taxon>
    </lineage>
</organism>
<evidence type="ECO:0000313" key="2">
    <source>
        <dbReference type="Proteomes" id="UP000008698"/>
    </source>
</evidence>
<proteinExistence type="predicted"/>
<dbReference type="KEGG" id="val:VDBG_07686"/>
<keyword evidence="2" id="KW-1185">Reference proteome</keyword>
<gene>
    <name evidence="1" type="ORF">VDBG_07686</name>
</gene>
<dbReference type="Proteomes" id="UP000008698">
    <property type="component" value="Unassembled WGS sequence"/>
</dbReference>
<name>C9SS11_VERA1</name>
<evidence type="ECO:0000313" key="1">
    <source>
        <dbReference type="EMBL" id="EEY21576.1"/>
    </source>
</evidence>